<comment type="caution">
    <text evidence="2">The sequence shown here is derived from an EMBL/GenBank/DDBJ whole genome shotgun (WGS) entry which is preliminary data.</text>
</comment>
<dbReference type="SUPFAM" id="SSF82714">
    <property type="entry name" value="Multidrug efflux transporter AcrB TolC docking domain, DN and DC subdomains"/>
    <property type="match status" value="2"/>
</dbReference>
<feature type="transmembrane region" description="Helical" evidence="1">
    <location>
        <begin position="525"/>
        <end position="546"/>
    </location>
</feature>
<dbReference type="Proteomes" id="UP000242502">
    <property type="component" value="Unassembled WGS sequence"/>
</dbReference>
<feature type="transmembrane region" description="Helical" evidence="1">
    <location>
        <begin position="994"/>
        <end position="1019"/>
    </location>
</feature>
<feature type="transmembrane region" description="Helical" evidence="1">
    <location>
        <begin position="961"/>
        <end position="982"/>
    </location>
</feature>
<proteinExistence type="predicted"/>
<dbReference type="Gene3D" id="3.30.70.1440">
    <property type="entry name" value="Multidrug efflux transporter AcrB pore domain"/>
    <property type="match status" value="1"/>
</dbReference>
<keyword evidence="1" id="KW-0812">Transmembrane</keyword>
<evidence type="ECO:0000256" key="1">
    <source>
        <dbReference type="SAM" id="Phobius"/>
    </source>
</evidence>
<feature type="transmembrane region" description="Helical" evidence="1">
    <location>
        <begin position="6"/>
        <end position="28"/>
    </location>
</feature>
<gene>
    <name evidence="2" type="ORF">AB835_14375</name>
</gene>
<feature type="transmembrane region" description="Helical" evidence="1">
    <location>
        <begin position="329"/>
        <end position="348"/>
    </location>
</feature>
<dbReference type="PRINTS" id="PR00702">
    <property type="entry name" value="ACRIFLAVINRP"/>
</dbReference>
<dbReference type="Pfam" id="PF00873">
    <property type="entry name" value="ACR_tran"/>
    <property type="match status" value="1"/>
</dbReference>
<name>A0A1D2QLF7_9GAMM</name>
<feature type="transmembrane region" description="Helical" evidence="1">
    <location>
        <begin position="890"/>
        <end position="911"/>
    </location>
</feature>
<dbReference type="GO" id="GO:0042910">
    <property type="term" value="F:xenobiotic transmembrane transporter activity"/>
    <property type="evidence" value="ECO:0007669"/>
    <property type="project" value="TreeGrafter"/>
</dbReference>
<dbReference type="PANTHER" id="PTHR32063:SF33">
    <property type="entry name" value="RND SUPERFAMILY EFFLUX PUMP PERMEASE COMPONENT"/>
    <property type="match status" value="1"/>
</dbReference>
<keyword evidence="1" id="KW-0472">Membrane</keyword>
<protein>
    <submittedName>
        <fullName evidence="2">Acriflavine resistance protein B</fullName>
    </submittedName>
</protein>
<dbReference type="Gene3D" id="1.20.1640.10">
    <property type="entry name" value="Multidrug efflux transporter AcrB transmembrane domain"/>
    <property type="match status" value="2"/>
</dbReference>
<keyword evidence="1" id="KW-1133">Transmembrane helix</keyword>
<reference evidence="2 3" key="1">
    <citation type="journal article" date="2016" name="Appl. Environ. Microbiol.">
        <title>Lack of Overt Genome Reduction in the Bryostatin-Producing Bryozoan Symbiont "Candidatus Endobugula sertula".</title>
        <authorList>
            <person name="Miller I.J."/>
            <person name="Vanee N."/>
            <person name="Fong S.S."/>
            <person name="Lim-Fong G.E."/>
            <person name="Kwan J.C."/>
        </authorList>
    </citation>
    <scope>NUCLEOTIDE SEQUENCE [LARGE SCALE GENOMIC DNA]</scope>
    <source>
        <strain evidence="2">AB1-4</strain>
    </source>
</reference>
<evidence type="ECO:0000313" key="2">
    <source>
        <dbReference type="EMBL" id="ODS22403.1"/>
    </source>
</evidence>
<dbReference type="InterPro" id="IPR001036">
    <property type="entry name" value="Acrflvin-R"/>
</dbReference>
<sequence length="1039" mass="114747">MIDWFARNHVAANLLLVGIVLVGLFSLFKRIPLEIFPEFESDIISVNVSLPGATPEDAELGIATRIEEAINDLEGIKEYSSHSTEGGSTVTIEVAKGYHPRDILNDVKNRVDAISSLPVNAERPIVALNVWKQKVITTTIAGNISEREIRELAEEVRDDLLNIPGITQVELTGVRNYEVAIELAQDILREYNLTLQDVAAAVSGSSLDLSAGSVKAEGGDILIRSKGQAYHLADFERIRLKTNADGTMLTLGDIAQVSDGFEETALRTRFNGKLAATVQVYRVGDQSAIGVANKVKDYIASRQANLPQGVELTYWDDDSQIVRNRIKTLSNNAIQGGILVIVLLSLFLRPAVALWVFIGIPVSFLGAFFVMPFIDVSLNLISLFAFILVLGIVVDDAIVTGENVYSHLQKAESGIDAAIHGTKEVALPVTFGVLTTITAFATLAFIQGHRGQVFAQIPAVVVPCLLFSLIESKLVLPAHLKNIKIVGSREFKLNRLQRFQRRFSSGFERAILKYYQPILTFCLQYRWSILLLFIGVLISTIATITSGHMRYTFFPRIPSETIKINLTMPPGTPISVTDTHIQHIEQTAIRLKEKYTNPETGESLILNILSSRGERGGASHKGKVRVEISPPEKRSIKISSPDISRELRQAIGIIPGVEEMTFRAEIGRASDPIDIQLRSNNLVQMTQVAEKIKARLATYPTVFDINDNLSDGKEELRIELKPEAHLLGISRADIINQVRQAFFGVEAQRIQRGHDDVLVMVRFPVEERNAIAHLNNRLITSPTGQQIPLAQLAEFYAKQGPSAINRIDGYRTVSVRADIDKTATNMAVLQADLVDFMQTLSAQYASVSFKFAGEAEEKRESNTSLMWGSLATLLIIYTLLAIPFKSYFQPFIVMSVIPFGIIGAMIGHWIMGMNLTIMSMLGLLALTGVVVNDSLVLVDYINKTRSKNLPLLQAITTAGTARFRPVILTSLTTFIGLLPLLFEKATQAQFLIPMAVSLGFGIIFATAITLILIPINYMLLQDVKMLLRWIIDKFAMSET</sequence>
<feature type="transmembrane region" description="Helical" evidence="1">
    <location>
        <begin position="381"/>
        <end position="405"/>
    </location>
</feature>
<dbReference type="Gene3D" id="3.30.2090.10">
    <property type="entry name" value="Multidrug efflux transporter AcrB TolC docking domain, DN and DC subdomains"/>
    <property type="match status" value="2"/>
</dbReference>
<dbReference type="InterPro" id="IPR027463">
    <property type="entry name" value="AcrB_DN_DC_subdom"/>
</dbReference>
<dbReference type="Gene3D" id="3.30.70.1430">
    <property type="entry name" value="Multidrug efflux transporter AcrB pore domain"/>
    <property type="match status" value="2"/>
</dbReference>
<dbReference type="AlphaFoldDB" id="A0A1D2QLF7"/>
<feature type="transmembrane region" description="Helical" evidence="1">
    <location>
        <begin position="865"/>
        <end position="884"/>
    </location>
</feature>
<dbReference type="GO" id="GO:0005886">
    <property type="term" value="C:plasma membrane"/>
    <property type="evidence" value="ECO:0007669"/>
    <property type="project" value="TreeGrafter"/>
</dbReference>
<feature type="transmembrane region" description="Helical" evidence="1">
    <location>
        <begin position="425"/>
        <end position="446"/>
    </location>
</feature>
<dbReference type="EMBL" id="MDLC01000086">
    <property type="protein sequence ID" value="ODS22403.1"/>
    <property type="molecule type" value="Genomic_DNA"/>
</dbReference>
<dbReference type="SUPFAM" id="SSF82866">
    <property type="entry name" value="Multidrug efflux transporter AcrB transmembrane domain"/>
    <property type="match status" value="2"/>
</dbReference>
<dbReference type="SUPFAM" id="SSF82693">
    <property type="entry name" value="Multidrug efflux transporter AcrB pore domain, PN1, PN2, PC1 and PC2 subdomains"/>
    <property type="match status" value="2"/>
</dbReference>
<dbReference type="PANTHER" id="PTHR32063">
    <property type="match status" value="1"/>
</dbReference>
<dbReference type="Gene3D" id="3.30.70.1320">
    <property type="entry name" value="Multidrug efflux transporter AcrB pore domain like"/>
    <property type="match status" value="1"/>
</dbReference>
<accession>A0A1D2QLF7</accession>
<feature type="transmembrane region" description="Helical" evidence="1">
    <location>
        <begin position="923"/>
        <end position="941"/>
    </location>
</feature>
<organism evidence="2 3">
    <name type="scientific">Candidatus Endobugula sertula</name>
    <name type="common">Bugula neritina bacterial symbiont</name>
    <dbReference type="NCBI Taxonomy" id="62101"/>
    <lineage>
        <taxon>Bacteria</taxon>
        <taxon>Pseudomonadati</taxon>
        <taxon>Pseudomonadota</taxon>
        <taxon>Gammaproteobacteria</taxon>
        <taxon>Cellvibrionales</taxon>
        <taxon>Cellvibrionaceae</taxon>
        <taxon>Candidatus Endobugula</taxon>
    </lineage>
</organism>
<evidence type="ECO:0000313" key="3">
    <source>
        <dbReference type="Proteomes" id="UP000242502"/>
    </source>
</evidence>
<feature type="transmembrane region" description="Helical" evidence="1">
    <location>
        <begin position="354"/>
        <end position="374"/>
    </location>
</feature>
<dbReference type="STRING" id="62101.AB835_14375"/>